<name>E9SBC0_RUMAL</name>
<reference evidence="2 3" key="1">
    <citation type="submission" date="2011-02" db="EMBL/GenBank/DDBJ databases">
        <authorList>
            <person name="Nelson K.E."/>
            <person name="Sutton G."/>
            <person name="Torralba M."/>
            <person name="Durkin S."/>
            <person name="Harkins D."/>
            <person name="Montgomery R."/>
            <person name="Ziemer C."/>
            <person name="Klaassens E."/>
            <person name="Ocuiv P."/>
            <person name="Morrison M."/>
        </authorList>
    </citation>
    <scope>NUCLEOTIDE SEQUENCE [LARGE SCALE GENOMIC DNA]</scope>
    <source>
        <strain evidence="2 3">8</strain>
    </source>
</reference>
<organism evidence="2 3">
    <name type="scientific">Ruminococcus albus 8</name>
    <dbReference type="NCBI Taxonomy" id="246199"/>
    <lineage>
        <taxon>Bacteria</taxon>
        <taxon>Bacillati</taxon>
        <taxon>Bacillota</taxon>
        <taxon>Clostridia</taxon>
        <taxon>Eubacteriales</taxon>
        <taxon>Oscillospiraceae</taxon>
        <taxon>Ruminococcus</taxon>
    </lineage>
</organism>
<gene>
    <name evidence="2" type="ORF">CUS_6593</name>
</gene>
<comment type="caution">
    <text evidence="2">The sequence shown here is derived from an EMBL/GenBank/DDBJ whole genome shotgun (WGS) entry which is preliminary data.</text>
</comment>
<dbReference type="Proteomes" id="UP000004259">
    <property type="component" value="Unassembled WGS sequence"/>
</dbReference>
<protein>
    <submittedName>
        <fullName evidence="2">Conserved domain protein</fullName>
    </submittedName>
</protein>
<dbReference type="AlphaFoldDB" id="E9SBC0"/>
<evidence type="ECO:0000256" key="1">
    <source>
        <dbReference type="SAM" id="Phobius"/>
    </source>
</evidence>
<proteinExistence type="predicted"/>
<evidence type="ECO:0000313" key="2">
    <source>
        <dbReference type="EMBL" id="EGC03426.1"/>
    </source>
</evidence>
<keyword evidence="1" id="KW-0472">Membrane</keyword>
<keyword evidence="1" id="KW-1133">Transmembrane helix</keyword>
<dbReference type="EMBL" id="ADKM02000066">
    <property type="protein sequence ID" value="EGC03426.1"/>
    <property type="molecule type" value="Genomic_DNA"/>
</dbReference>
<keyword evidence="1" id="KW-0812">Transmembrane</keyword>
<keyword evidence="3" id="KW-1185">Reference proteome</keyword>
<dbReference type="RefSeq" id="WP_002848770.1">
    <property type="nucleotide sequence ID" value="NZ_ADKM02000066.1"/>
</dbReference>
<evidence type="ECO:0000313" key="3">
    <source>
        <dbReference type="Proteomes" id="UP000004259"/>
    </source>
</evidence>
<feature type="transmembrane region" description="Helical" evidence="1">
    <location>
        <begin position="47"/>
        <end position="68"/>
    </location>
</feature>
<feature type="transmembrane region" description="Helical" evidence="1">
    <location>
        <begin position="80"/>
        <end position="98"/>
    </location>
</feature>
<dbReference type="STRING" id="246199.CUS_6593"/>
<accession>E9SBC0</accession>
<sequence>MKNLSAFFTTALRILYTLMVAMAAVFAEYSLIKGLRNDIIFVFGSKVLQVAACVLIVPIYLLACYALAKKYPIKSTPLNILCWVFALVIAPLFVLFKLI</sequence>